<organism evidence="2 3">
    <name type="scientific">Glossina palpalis gambiensis</name>
    <dbReference type="NCBI Taxonomy" id="67801"/>
    <lineage>
        <taxon>Eukaryota</taxon>
        <taxon>Metazoa</taxon>
        <taxon>Ecdysozoa</taxon>
        <taxon>Arthropoda</taxon>
        <taxon>Hexapoda</taxon>
        <taxon>Insecta</taxon>
        <taxon>Pterygota</taxon>
        <taxon>Neoptera</taxon>
        <taxon>Endopterygota</taxon>
        <taxon>Diptera</taxon>
        <taxon>Brachycera</taxon>
        <taxon>Muscomorpha</taxon>
        <taxon>Hippoboscoidea</taxon>
        <taxon>Glossinidae</taxon>
        <taxon>Glossina</taxon>
    </lineage>
</organism>
<keyword evidence="3" id="KW-1185">Reference proteome</keyword>
<keyword evidence="1" id="KW-0472">Membrane</keyword>
<keyword evidence="1" id="KW-0812">Transmembrane</keyword>
<dbReference type="Proteomes" id="UP000092460">
    <property type="component" value="Unassembled WGS sequence"/>
</dbReference>
<dbReference type="VEuPathDB" id="VectorBase:GPPI043526"/>
<evidence type="ECO:0000313" key="2">
    <source>
        <dbReference type="EnsemblMetazoa" id="GPPI043526-PA"/>
    </source>
</evidence>
<accession>A0A1B0BXJ7</accession>
<reference evidence="3" key="1">
    <citation type="submission" date="2015-01" db="EMBL/GenBank/DDBJ databases">
        <authorList>
            <person name="Aksoy S."/>
            <person name="Warren W."/>
            <person name="Wilson R.K."/>
        </authorList>
    </citation>
    <scope>NUCLEOTIDE SEQUENCE [LARGE SCALE GENOMIC DNA]</scope>
    <source>
        <strain evidence="3">IAEA</strain>
    </source>
</reference>
<reference evidence="2" key="2">
    <citation type="submission" date="2020-05" db="UniProtKB">
        <authorList>
            <consortium name="EnsemblMetazoa"/>
        </authorList>
    </citation>
    <scope>IDENTIFICATION</scope>
    <source>
        <strain evidence="2">IAEA</strain>
    </source>
</reference>
<feature type="transmembrane region" description="Helical" evidence="1">
    <location>
        <begin position="56"/>
        <end position="79"/>
    </location>
</feature>
<dbReference type="EnsemblMetazoa" id="GPPI043526-RA">
    <property type="protein sequence ID" value="GPPI043526-PA"/>
    <property type="gene ID" value="GPPI043526"/>
</dbReference>
<evidence type="ECO:0000256" key="1">
    <source>
        <dbReference type="SAM" id="Phobius"/>
    </source>
</evidence>
<protein>
    <submittedName>
        <fullName evidence="2">Uncharacterized protein</fullName>
    </submittedName>
</protein>
<keyword evidence="1" id="KW-1133">Transmembrane helix</keyword>
<name>A0A1B0BXJ7_9MUSC</name>
<evidence type="ECO:0000313" key="3">
    <source>
        <dbReference type="Proteomes" id="UP000092460"/>
    </source>
</evidence>
<dbReference type="AlphaFoldDB" id="A0A1B0BXJ7"/>
<sequence>MPYDCFKCYAVSRYEPFIALNNFTLSPAVAPVSSNTLDLPMTNNGSRIISLKILRIVNGTLPLISKFILIAVPLMNLLVTSVPKPEGNEQKLVQGDNRVFHITVKKGCNT</sequence>
<proteinExistence type="predicted"/>
<dbReference type="EMBL" id="JXJN01022249">
    <property type="status" value="NOT_ANNOTATED_CDS"/>
    <property type="molecule type" value="Genomic_DNA"/>
</dbReference>